<accession>A0ABD3P012</accession>
<feature type="region of interest" description="Disordered" evidence="2">
    <location>
        <begin position="1"/>
        <end position="32"/>
    </location>
</feature>
<evidence type="ECO:0000256" key="1">
    <source>
        <dbReference type="SAM" id="Coils"/>
    </source>
</evidence>
<reference evidence="3 4" key="1">
    <citation type="journal article" date="2020" name="G3 (Bethesda)">
        <title>Improved Reference Genome for Cyclotella cryptica CCMP332, a Model for Cell Wall Morphogenesis, Salinity Adaptation, and Lipid Production in Diatoms (Bacillariophyta).</title>
        <authorList>
            <person name="Roberts W.R."/>
            <person name="Downey K.M."/>
            <person name="Ruck E.C."/>
            <person name="Traller J.C."/>
            <person name="Alverson A.J."/>
        </authorList>
    </citation>
    <scope>NUCLEOTIDE SEQUENCE [LARGE SCALE GENOMIC DNA]</scope>
    <source>
        <strain evidence="3 4">CCMP332</strain>
    </source>
</reference>
<feature type="compositionally biased region" description="Polar residues" evidence="2">
    <location>
        <begin position="14"/>
        <end position="25"/>
    </location>
</feature>
<feature type="compositionally biased region" description="Basic and acidic residues" evidence="2">
    <location>
        <begin position="1"/>
        <end position="11"/>
    </location>
</feature>
<protein>
    <submittedName>
        <fullName evidence="3">Uncharacterized protein</fullName>
    </submittedName>
</protein>
<gene>
    <name evidence="3" type="ORF">HJC23_003545</name>
</gene>
<dbReference type="Proteomes" id="UP001516023">
    <property type="component" value="Unassembled WGS sequence"/>
</dbReference>
<sequence length="237" mass="27131">MDRFIEPKRGALSDSVTTNSSSTRQAHPRTSLDEEYQLLAEQVVQLKMEIATWKATQDERNLDRKHTNSGRDILREELAHIEAECTTYRNETKRTLQETAHTMHKLQHLRLDVAREEEEALPVRTEHDSLQAELNAAQEELSQVKAAQEALRKEIDELENEKARVSSKRSKLDLGVSEIEINIVNSRNEAVAIQQIIDETSPEVVGLLAELARIKKESAKICRHNEKIQARIVTIKR</sequence>
<proteinExistence type="predicted"/>
<feature type="coiled-coil region" evidence="1">
    <location>
        <begin position="127"/>
        <end position="168"/>
    </location>
</feature>
<keyword evidence="4" id="KW-1185">Reference proteome</keyword>
<dbReference type="AlphaFoldDB" id="A0ABD3P012"/>
<dbReference type="EMBL" id="JABMIG020000323">
    <property type="protein sequence ID" value="KAL3781228.1"/>
    <property type="molecule type" value="Genomic_DNA"/>
</dbReference>
<keyword evidence="1" id="KW-0175">Coiled coil</keyword>
<name>A0ABD3P012_9STRA</name>
<comment type="caution">
    <text evidence="3">The sequence shown here is derived from an EMBL/GenBank/DDBJ whole genome shotgun (WGS) entry which is preliminary data.</text>
</comment>
<evidence type="ECO:0000256" key="2">
    <source>
        <dbReference type="SAM" id="MobiDB-lite"/>
    </source>
</evidence>
<organism evidence="3 4">
    <name type="scientific">Cyclotella cryptica</name>
    <dbReference type="NCBI Taxonomy" id="29204"/>
    <lineage>
        <taxon>Eukaryota</taxon>
        <taxon>Sar</taxon>
        <taxon>Stramenopiles</taxon>
        <taxon>Ochrophyta</taxon>
        <taxon>Bacillariophyta</taxon>
        <taxon>Coscinodiscophyceae</taxon>
        <taxon>Thalassiosirophycidae</taxon>
        <taxon>Stephanodiscales</taxon>
        <taxon>Stephanodiscaceae</taxon>
        <taxon>Cyclotella</taxon>
    </lineage>
</organism>
<evidence type="ECO:0000313" key="3">
    <source>
        <dbReference type="EMBL" id="KAL3781228.1"/>
    </source>
</evidence>
<evidence type="ECO:0000313" key="4">
    <source>
        <dbReference type="Proteomes" id="UP001516023"/>
    </source>
</evidence>